<evidence type="ECO:0000256" key="8">
    <source>
        <dbReference type="ARBA" id="ARBA00022723"/>
    </source>
</evidence>
<dbReference type="NCBIfam" id="TIGR01583">
    <property type="entry name" value="formate-DH-gamm"/>
    <property type="match status" value="1"/>
</dbReference>
<keyword evidence="10 13" id="KW-1133">Transmembrane helix</keyword>
<evidence type="ECO:0000256" key="12">
    <source>
        <dbReference type="ARBA" id="ARBA00023136"/>
    </source>
</evidence>
<name>A0A0F9RL42_9ZZZZ</name>
<dbReference type="SUPFAM" id="SSF81342">
    <property type="entry name" value="Transmembrane di-heme cytochromes"/>
    <property type="match status" value="1"/>
</dbReference>
<evidence type="ECO:0000256" key="13">
    <source>
        <dbReference type="SAM" id="Phobius"/>
    </source>
</evidence>
<feature type="transmembrane region" description="Helical" evidence="13">
    <location>
        <begin position="75"/>
        <end position="95"/>
    </location>
</feature>
<keyword evidence="5" id="KW-1003">Cell membrane</keyword>
<keyword evidence="12 13" id="KW-0472">Membrane</keyword>
<comment type="similarity">
    <text evidence="3">Belongs to the formate dehydrogenase gamma subunit family.</text>
</comment>
<keyword evidence="8" id="KW-0479">Metal-binding</keyword>
<dbReference type="InterPro" id="IPR011577">
    <property type="entry name" value="Cyt_b561_bac/Ni-Hgenase"/>
</dbReference>
<organism evidence="15">
    <name type="scientific">marine sediment metagenome</name>
    <dbReference type="NCBI Taxonomy" id="412755"/>
    <lineage>
        <taxon>unclassified sequences</taxon>
        <taxon>metagenomes</taxon>
        <taxon>ecological metagenomes</taxon>
    </lineage>
</organism>
<dbReference type="Gene3D" id="1.20.950.20">
    <property type="entry name" value="Transmembrane di-heme cytochromes, Chain C"/>
    <property type="match status" value="1"/>
</dbReference>
<evidence type="ECO:0000256" key="11">
    <source>
        <dbReference type="ARBA" id="ARBA00023004"/>
    </source>
</evidence>
<reference evidence="15" key="1">
    <citation type="journal article" date="2015" name="Nature">
        <title>Complex archaea that bridge the gap between prokaryotes and eukaryotes.</title>
        <authorList>
            <person name="Spang A."/>
            <person name="Saw J.H."/>
            <person name="Jorgensen S.L."/>
            <person name="Zaremba-Niedzwiedzka K."/>
            <person name="Martijn J."/>
            <person name="Lind A.E."/>
            <person name="van Eijk R."/>
            <person name="Schleper C."/>
            <person name="Guy L."/>
            <person name="Ettema T.J."/>
        </authorList>
    </citation>
    <scope>NUCLEOTIDE SEQUENCE</scope>
</reference>
<feature type="transmembrane region" description="Helical" evidence="13">
    <location>
        <begin position="115"/>
        <end position="138"/>
    </location>
</feature>
<dbReference type="GO" id="GO:0036397">
    <property type="term" value="F:formate dehydrogenase (quinone) activity"/>
    <property type="evidence" value="ECO:0007669"/>
    <property type="project" value="TreeGrafter"/>
</dbReference>
<comment type="cofactor">
    <cofactor evidence="1">
        <name>heme</name>
        <dbReference type="ChEBI" id="CHEBI:30413"/>
    </cofactor>
</comment>
<dbReference type="InterPro" id="IPR016174">
    <property type="entry name" value="Di-haem_cyt_TM"/>
</dbReference>
<feature type="transmembrane region" description="Helical" evidence="13">
    <location>
        <begin position="27"/>
        <end position="49"/>
    </location>
</feature>
<feature type="transmembrane region" description="Helical" evidence="13">
    <location>
        <begin position="206"/>
        <end position="230"/>
    </location>
</feature>
<keyword evidence="7 13" id="KW-0812">Transmembrane</keyword>
<evidence type="ECO:0000256" key="9">
    <source>
        <dbReference type="ARBA" id="ARBA00022982"/>
    </source>
</evidence>
<dbReference type="Pfam" id="PF01292">
    <property type="entry name" value="Ni_hydr_CYTB"/>
    <property type="match status" value="1"/>
</dbReference>
<dbReference type="GO" id="GO:0009055">
    <property type="term" value="F:electron transfer activity"/>
    <property type="evidence" value="ECO:0007669"/>
    <property type="project" value="InterPro"/>
</dbReference>
<evidence type="ECO:0000256" key="2">
    <source>
        <dbReference type="ARBA" id="ARBA00004651"/>
    </source>
</evidence>
<evidence type="ECO:0000259" key="14">
    <source>
        <dbReference type="Pfam" id="PF01292"/>
    </source>
</evidence>
<dbReference type="PANTHER" id="PTHR30074">
    <property type="entry name" value="FORMATE DEHYDROGENASE, NITRATE-INDUCIBLE, CYTOCHROME B556 FDN SUBUNIT"/>
    <property type="match status" value="1"/>
</dbReference>
<dbReference type="GO" id="GO:0005886">
    <property type="term" value="C:plasma membrane"/>
    <property type="evidence" value="ECO:0007669"/>
    <property type="project" value="UniProtKB-SubCell"/>
</dbReference>
<evidence type="ECO:0000256" key="4">
    <source>
        <dbReference type="ARBA" id="ARBA00022448"/>
    </source>
</evidence>
<dbReference type="GO" id="GO:0015944">
    <property type="term" value="P:formate oxidation"/>
    <property type="evidence" value="ECO:0007669"/>
    <property type="project" value="TreeGrafter"/>
</dbReference>
<dbReference type="GO" id="GO:0046872">
    <property type="term" value="F:metal ion binding"/>
    <property type="evidence" value="ECO:0007669"/>
    <property type="project" value="UniProtKB-KW"/>
</dbReference>
<dbReference type="AlphaFoldDB" id="A0A0F9RL42"/>
<feature type="non-terminal residue" evidence="15">
    <location>
        <position position="1"/>
    </location>
</feature>
<dbReference type="GO" id="GO:0008863">
    <property type="term" value="F:formate dehydrogenase (NAD+) activity"/>
    <property type="evidence" value="ECO:0007669"/>
    <property type="project" value="InterPro"/>
</dbReference>
<evidence type="ECO:0000256" key="6">
    <source>
        <dbReference type="ARBA" id="ARBA00022617"/>
    </source>
</evidence>
<feature type="transmembrane region" description="Helical" evidence="13">
    <location>
        <begin position="175"/>
        <end position="200"/>
    </location>
</feature>
<feature type="domain" description="Cytochrome b561 bacterial/Ni-hydrogenase" evidence="14">
    <location>
        <begin position="66"/>
        <end position="245"/>
    </location>
</feature>
<dbReference type="GO" id="GO:0009326">
    <property type="term" value="C:formate dehydrogenase complex"/>
    <property type="evidence" value="ECO:0007669"/>
    <property type="project" value="InterPro"/>
</dbReference>
<dbReference type="InterPro" id="IPR006471">
    <property type="entry name" value="Formate_DH_gsu"/>
</dbReference>
<keyword evidence="4" id="KW-0813">Transport</keyword>
<evidence type="ECO:0000256" key="10">
    <source>
        <dbReference type="ARBA" id="ARBA00022989"/>
    </source>
</evidence>
<keyword evidence="9" id="KW-0249">Electron transport</keyword>
<comment type="caution">
    <text evidence="15">The sequence shown here is derived from an EMBL/GenBank/DDBJ whole genome shotgun (WGS) entry which is preliminary data.</text>
</comment>
<sequence>LSSLPYPNADLFERPFARDWRLGLADFATHLGALAILGFSFLLALILAIRGRVPIAEGRAERTVKRFNILERSTHWMTSVSFIMLALTGISIAYGDTLIRPFGEDLLGSIGWLATWGHAMFFPPFALGITLMAIMWTWRNLPSRLDLNWLAKGGGFFKDDGHNPPARKFNAGQKLIFWSAILGGLTMVLTGVTLMFPYYWLGLEGMSWAMLTHAVLAVLLIAIFIGHIYIGTVGMQGAFWAMWGGDVDRNWAEEHHELWLAEIERDQGKGA</sequence>
<keyword evidence="11" id="KW-0408">Iron</keyword>
<comment type="subcellular location">
    <subcellularLocation>
        <location evidence="2">Cell membrane</location>
        <topology evidence="2">Multi-pass membrane protein</topology>
    </subcellularLocation>
</comment>
<evidence type="ECO:0000256" key="3">
    <source>
        <dbReference type="ARBA" id="ARBA00010747"/>
    </source>
</evidence>
<evidence type="ECO:0000256" key="1">
    <source>
        <dbReference type="ARBA" id="ARBA00001971"/>
    </source>
</evidence>
<dbReference type="InterPro" id="IPR051817">
    <property type="entry name" value="FDH_cytochrome_b556_subunit"/>
</dbReference>
<gene>
    <name evidence="15" type="ORF">LCGC14_0631750</name>
</gene>
<dbReference type="PANTHER" id="PTHR30074:SF6">
    <property type="entry name" value="FORMATE DEHYDROGENASE GAMMA SUBUNIT"/>
    <property type="match status" value="1"/>
</dbReference>
<keyword evidence="6" id="KW-0349">Heme</keyword>
<dbReference type="GO" id="GO:0009061">
    <property type="term" value="P:anaerobic respiration"/>
    <property type="evidence" value="ECO:0007669"/>
    <property type="project" value="TreeGrafter"/>
</dbReference>
<proteinExistence type="inferred from homology"/>
<accession>A0A0F9RL42</accession>
<evidence type="ECO:0000256" key="5">
    <source>
        <dbReference type="ARBA" id="ARBA00022475"/>
    </source>
</evidence>
<dbReference type="EMBL" id="LAZR01001109">
    <property type="protein sequence ID" value="KKN50522.1"/>
    <property type="molecule type" value="Genomic_DNA"/>
</dbReference>
<evidence type="ECO:0000256" key="7">
    <source>
        <dbReference type="ARBA" id="ARBA00022692"/>
    </source>
</evidence>
<evidence type="ECO:0000313" key="15">
    <source>
        <dbReference type="EMBL" id="KKN50522.1"/>
    </source>
</evidence>
<protein>
    <recommendedName>
        <fullName evidence="14">Cytochrome b561 bacterial/Ni-hydrogenase domain-containing protein</fullName>
    </recommendedName>
</protein>
<dbReference type="GO" id="GO:0022904">
    <property type="term" value="P:respiratory electron transport chain"/>
    <property type="evidence" value="ECO:0007669"/>
    <property type="project" value="InterPro"/>
</dbReference>